<evidence type="ECO:0000256" key="11">
    <source>
        <dbReference type="ARBA" id="ARBA00022985"/>
    </source>
</evidence>
<evidence type="ECO:0000256" key="6">
    <source>
        <dbReference type="ARBA" id="ARBA00022519"/>
    </source>
</evidence>
<comment type="subcellular location">
    <subcellularLocation>
        <location evidence="1 15">Cell inner membrane</location>
        <topology evidence="1 15">Peripheral membrane protein</topology>
        <orientation evidence="1 15">Cytoplasmic side</orientation>
    </subcellularLocation>
</comment>
<evidence type="ECO:0000256" key="1">
    <source>
        <dbReference type="ARBA" id="ARBA00004515"/>
    </source>
</evidence>
<evidence type="ECO:0000256" key="10">
    <source>
        <dbReference type="ARBA" id="ARBA00022840"/>
    </source>
</evidence>
<comment type="pathway">
    <text evidence="2 15">Bacterial outer membrane biogenesis; LPS core biosynthesis.</text>
</comment>
<dbReference type="EC" id="2.7.1.166" evidence="4 15"/>
<sequence>MATKLRNPAKGHFIVFDDQLVENPQPELFSAEFWKRRKAITGQAKGRGTTLFIRHSNSVWVLRHFCRGGLIGKLLSDQYLFLGTRRTRAFQEFQLLQHMNSLGLPVPRPIAAHIFRSGLIYRADLITALIPNSADLHHILCQKALTEQQWYQVGVTVARLHKAQVYHHDLNIRNIMLDAHQQVWIIDFDRCYVRAGVRWKQQTLDRLNRSLHKEQQRNPQFYWQEKDWQTLLNGYQATV</sequence>
<comment type="caution">
    <text evidence="16">The sequence shown here is derived from an EMBL/GenBank/DDBJ whole genome shotgun (WGS) entry which is preliminary data.</text>
</comment>
<name>A0A3D8M2V2_9ALTE</name>
<keyword evidence="8 15" id="KW-0547">Nucleotide-binding</keyword>
<evidence type="ECO:0000256" key="12">
    <source>
        <dbReference type="ARBA" id="ARBA00023136"/>
    </source>
</evidence>
<comment type="similarity">
    <text evidence="3 15">Belongs to the protein kinase superfamily. KdkA/RfaP family.</text>
</comment>
<keyword evidence="17" id="KW-1185">Reference proteome</keyword>
<feature type="active site" evidence="15">
    <location>
        <position position="169"/>
    </location>
</feature>
<dbReference type="Pfam" id="PF06293">
    <property type="entry name" value="Kdo"/>
    <property type="match status" value="1"/>
</dbReference>
<dbReference type="Proteomes" id="UP000256561">
    <property type="component" value="Unassembled WGS sequence"/>
</dbReference>
<evidence type="ECO:0000256" key="9">
    <source>
        <dbReference type="ARBA" id="ARBA00022777"/>
    </source>
</evidence>
<keyword evidence="5 15" id="KW-1003">Cell membrane</keyword>
<dbReference type="UniPathway" id="UPA00958"/>
<dbReference type="NCBIfam" id="NF002475">
    <property type="entry name" value="PRK01723.1"/>
    <property type="match status" value="1"/>
</dbReference>
<keyword evidence="7 15" id="KW-0808">Transferase</keyword>
<evidence type="ECO:0000256" key="4">
    <source>
        <dbReference type="ARBA" id="ARBA00011988"/>
    </source>
</evidence>
<dbReference type="OrthoDB" id="6854449at2"/>
<comment type="function">
    <text evidence="15">Catalyzes the ATP-dependent phosphorylation of the 3-deoxy-D-manno-octulosonic acid (Kdo) residue in Kdo-lipid IV(A) at the 4-OH position.</text>
</comment>
<dbReference type="InterPro" id="IPR022826">
    <property type="entry name" value="KDO_kinase"/>
</dbReference>
<dbReference type="GO" id="GO:0005524">
    <property type="term" value="F:ATP binding"/>
    <property type="evidence" value="ECO:0007669"/>
    <property type="project" value="UniProtKB-UniRule"/>
</dbReference>
<dbReference type="GO" id="GO:0005886">
    <property type="term" value="C:plasma membrane"/>
    <property type="evidence" value="ECO:0007669"/>
    <property type="project" value="UniProtKB-SubCell"/>
</dbReference>
<evidence type="ECO:0000256" key="14">
    <source>
        <dbReference type="ARBA" id="ARBA00034417"/>
    </source>
</evidence>
<evidence type="ECO:0000256" key="3">
    <source>
        <dbReference type="ARBA" id="ARBA00010327"/>
    </source>
</evidence>
<dbReference type="HAMAP" id="MF_00521">
    <property type="entry name" value="KDO_kinase"/>
    <property type="match status" value="1"/>
</dbReference>
<keyword evidence="6 15" id="KW-0997">Cell inner membrane</keyword>
<dbReference type="EMBL" id="QRHA01000017">
    <property type="protein sequence ID" value="RDV23958.1"/>
    <property type="molecule type" value="Genomic_DNA"/>
</dbReference>
<dbReference type="AlphaFoldDB" id="A0A3D8M2V2"/>
<evidence type="ECO:0000256" key="2">
    <source>
        <dbReference type="ARBA" id="ARBA00004713"/>
    </source>
</evidence>
<comment type="catalytic activity">
    <reaction evidence="14 15">
        <text>an alpha-Kdo-(2-&gt;6)-lipid IVA + ATP = a 4-O-phospho-alpha-Kdo-(2-&gt;6)-lipid IVA + ADP + H(+)</text>
        <dbReference type="Rhea" id="RHEA:74271"/>
        <dbReference type="ChEBI" id="CHEBI:15378"/>
        <dbReference type="ChEBI" id="CHEBI:30616"/>
        <dbReference type="ChEBI" id="CHEBI:176428"/>
        <dbReference type="ChEBI" id="CHEBI:193140"/>
        <dbReference type="ChEBI" id="CHEBI:456216"/>
        <dbReference type="EC" id="2.7.1.166"/>
    </reaction>
</comment>
<keyword evidence="11 15" id="KW-0448">Lipopolysaccharide biosynthesis</keyword>
<dbReference type="InterPro" id="IPR011009">
    <property type="entry name" value="Kinase-like_dom_sf"/>
</dbReference>
<reference evidence="17" key="1">
    <citation type="submission" date="2018-08" db="EMBL/GenBank/DDBJ databases">
        <authorList>
            <person name="Zhang J."/>
            <person name="Du Z.-J."/>
        </authorList>
    </citation>
    <scope>NUCLEOTIDE SEQUENCE [LARGE SCALE GENOMIC DNA]</scope>
    <source>
        <strain evidence="17">KCTC 52655</strain>
    </source>
</reference>
<accession>A0A3D8M2V2</accession>
<gene>
    <name evidence="15" type="primary">kdkA</name>
    <name evidence="16" type="ORF">DXV75_16470</name>
</gene>
<keyword evidence="10 15" id="KW-0067">ATP-binding</keyword>
<protein>
    <recommendedName>
        <fullName evidence="13 15">3-deoxy-D-manno-octulosonic acid kinase</fullName>
        <shortName evidence="15">Kdo kinase</shortName>
        <ecNumber evidence="4 15">2.7.1.166</ecNumber>
    </recommendedName>
</protein>
<dbReference type="GO" id="GO:0016773">
    <property type="term" value="F:phosphotransferase activity, alcohol group as acceptor"/>
    <property type="evidence" value="ECO:0007669"/>
    <property type="project" value="UniProtKB-UniRule"/>
</dbReference>
<proteinExistence type="inferred from homology"/>
<evidence type="ECO:0000256" key="5">
    <source>
        <dbReference type="ARBA" id="ARBA00022475"/>
    </source>
</evidence>
<evidence type="ECO:0000256" key="15">
    <source>
        <dbReference type="HAMAP-Rule" id="MF_00521"/>
    </source>
</evidence>
<evidence type="ECO:0000313" key="16">
    <source>
        <dbReference type="EMBL" id="RDV23958.1"/>
    </source>
</evidence>
<keyword evidence="9 15" id="KW-0418">Kinase</keyword>
<dbReference type="RefSeq" id="WP_115594526.1">
    <property type="nucleotide sequence ID" value="NZ_QRHA01000017.1"/>
</dbReference>
<evidence type="ECO:0000256" key="7">
    <source>
        <dbReference type="ARBA" id="ARBA00022679"/>
    </source>
</evidence>
<evidence type="ECO:0000256" key="13">
    <source>
        <dbReference type="ARBA" id="ARBA00029511"/>
    </source>
</evidence>
<dbReference type="Gene3D" id="1.10.510.10">
    <property type="entry name" value="Transferase(Phosphotransferase) domain 1"/>
    <property type="match status" value="1"/>
</dbReference>
<dbReference type="GO" id="GO:0016301">
    <property type="term" value="F:kinase activity"/>
    <property type="evidence" value="ECO:0007669"/>
    <property type="project" value="UniProtKB-KW"/>
</dbReference>
<evidence type="ECO:0000256" key="8">
    <source>
        <dbReference type="ARBA" id="ARBA00022741"/>
    </source>
</evidence>
<evidence type="ECO:0000313" key="17">
    <source>
        <dbReference type="Proteomes" id="UP000256561"/>
    </source>
</evidence>
<dbReference type="SUPFAM" id="SSF56112">
    <property type="entry name" value="Protein kinase-like (PK-like)"/>
    <property type="match status" value="1"/>
</dbReference>
<keyword evidence="12 15" id="KW-0472">Membrane</keyword>
<dbReference type="GO" id="GO:0009244">
    <property type="term" value="P:lipopolysaccharide core region biosynthetic process"/>
    <property type="evidence" value="ECO:0007669"/>
    <property type="project" value="UniProtKB-UniRule"/>
</dbReference>
<organism evidence="16 17">
    <name type="scientific">Alteromonas aestuariivivens</name>
    <dbReference type="NCBI Taxonomy" id="1938339"/>
    <lineage>
        <taxon>Bacteria</taxon>
        <taxon>Pseudomonadati</taxon>
        <taxon>Pseudomonadota</taxon>
        <taxon>Gammaproteobacteria</taxon>
        <taxon>Alteromonadales</taxon>
        <taxon>Alteromonadaceae</taxon>
        <taxon>Alteromonas/Salinimonas group</taxon>
        <taxon>Alteromonas</taxon>
    </lineage>
</organism>